<dbReference type="AlphaFoldDB" id="B5Y5M0"/>
<dbReference type="OrthoDB" id="419598at2759"/>
<dbReference type="EMBL" id="CP001142">
    <property type="protein sequence ID" value="ACI65679.1"/>
    <property type="molecule type" value="Genomic_DNA"/>
</dbReference>
<dbReference type="PROSITE" id="PS51257">
    <property type="entry name" value="PROKAR_LIPOPROTEIN"/>
    <property type="match status" value="1"/>
</dbReference>
<feature type="signal peptide" evidence="1">
    <location>
        <begin position="1"/>
        <end position="32"/>
    </location>
</feature>
<dbReference type="InParanoid" id="B5Y5M0"/>
<sequence length="294" mass="31974">MTLIVRRPSPGRRPVWFWLCAAFCWTVSCTTALSSAVGGGPSRVLVTGASGRTGQLVFEALLNNPEFEPKALVRSEKSAKVLRKRIPATRLDQIVVCDVTKDLNVTPPPGQEGCEAMVICTSAVPKISKVSLLKQFLKIPFNLLRGKKAVDFRSMKFVWQNGQYPEKVDYEGQVAQIDLAKKLGMKQVVVVSSMGGTDPSNFLNSVGKNPDGSGNGDILLWKRKAERYLVESGLFYTVLHPGGLVDKPAGGEEFVLDVDDKLLENKKRSISRADVANLCVAALTVGKGQKIALD</sequence>
<proteinExistence type="predicted"/>
<name>B5Y5M0_PHATC</name>
<dbReference type="GO" id="GO:0016491">
    <property type="term" value="F:oxidoreductase activity"/>
    <property type="evidence" value="ECO:0007669"/>
    <property type="project" value="InterPro"/>
</dbReference>
<keyword evidence="4" id="KW-1185">Reference proteome</keyword>
<dbReference type="Gene3D" id="3.40.50.720">
    <property type="entry name" value="NAD(P)-binding Rossmann-like Domain"/>
    <property type="match status" value="1"/>
</dbReference>
<dbReference type="eggNOG" id="KOG1203">
    <property type="taxonomic scope" value="Eukaryota"/>
</dbReference>
<dbReference type="GeneID" id="7203915"/>
<feature type="domain" description="NAD(P)-binding" evidence="2">
    <location>
        <begin position="48"/>
        <end position="284"/>
    </location>
</feature>
<dbReference type="HOGENOM" id="CLU_025711_0_0_1"/>
<keyword evidence="1" id="KW-0732">Signal</keyword>
<dbReference type="Proteomes" id="UP000000759">
    <property type="component" value="Chromosome 3"/>
</dbReference>
<dbReference type="KEGG" id="pti:PHATR_18769"/>
<gene>
    <name evidence="3" type="ORF">PHATR_18769</name>
</gene>
<organism evidence="3 4">
    <name type="scientific">Phaeodactylum tricornutum (strain CCAP 1055/1)</name>
    <dbReference type="NCBI Taxonomy" id="556484"/>
    <lineage>
        <taxon>Eukaryota</taxon>
        <taxon>Sar</taxon>
        <taxon>Stramenopiles</taxon>
        <taxon>Ochrophyta</taxon>
        <taxon>Bacillariophyta</taxon>
        <taxon>Bacillariophyceae</taxon>
        <taxon>Bacillariophycidae</taxon>
        <taxon>Naviculales</taxon>
        <taxon>Phaeodactylaceae</taxon>
        <taxon>Phaeodactylum</taxon>
    </lineage>
</organism>
<dbReference type="Pfam" id="PF13460">
    <property type="entry name" value="NAD_binding_10"/>
    <property type="match status" value="1"/>
</dbReference>
<dbReference type="STRING" id="556484.B5Y5M0"/>
<evidence type="ECO:0000313" key="3">
    <source>
        <dbReference type="EMBL" id="ACI65679.1"/>
    </source>
</evidence>
<dbReference type="InterPro" id="IPR036291">
    <property type="entry name" value="NAD(P)-bd_dom_sf"/>
</dbReference>
<reference evidence="4" key="2">
    <citation type="submission" date="2008-08" db="EMBL/GenBank/DDBJ databases">
        <authorList>
            <consortium name="Diatom Consortium"/>
            <person name="Grigoriev I."/>
            <person name="Grimwood J."/>
            <person name="Kuo A."/>
            <person name="Otillar R.P."/>
            <person name="Salamov A."/>
            <person name="Detter J.C."/>
            <person name="Lindquist E."/>
            <person name="Shapiro H."/>
            <person name="Lucas S."/>
            <person name="Glavina del Rio T."/>
            <person name="Pitluck S."/>
            <person name="Rokhsar D."/>
            <person name="Bowler C."/>
        </authorList>
    </citation>
    <scope>GENOME REANNOTATION</scope>
    <source>
        <strain evidence="4">CCAP 1055/1</strain>
    </source>
</reference>
<dbReference type="InterPro" id="IPR044163">
    <property type="entry name" value="SARED1-like"/>
</dbReference>
<dbReference type="PANTHER" id="PTHR14194:SF86">
    <property type="entry name" value="OS05G0110300 PROTEIN"/>
    <property type="match status" value="1"/>
</dbReference>
<dbReference type="RefSeq" id="XP_002186209.1">
    <property type="nucleotide sequence ID" value="XM_002186173.1"/>
</dbReference>
<feature type="chain" id="PRO_5002841282" description="NAD(P)-binding domain-containing protein" evidence="1">
    <location>
        <begin position="33"/>
        <end position="294"/>
    </location>
</feature>
<feature type="non-terminal residue" evidence="3">
    <location>
        <position position="294"/>
    </location>
</feature>
<dbReference type="PANTHER" id="PTHR14194">
    <property type="entry name" value="NITROGEN METABOLIC REGULATION PROTEIN NMR-RELATED"/>
    <property type="match status" value="1"/>
</dbReference>
<evidence type="ECO:0000256" key="1">
    <source>
        <dbReference type="SAM" id="SignalP"/>
    </source>
</evidence>
<protein>
    <recommendedName>
        <fullName evidence="2">NAD(P)-binding domain-containing protein</fullName>
    </recommendedName>
</protein>
<accession>B5Y5M0</accession>
<reference evidence="3 4" key="1">
    <citation type="journal article" date="2008" name="Nature">
        <title>The Phaeodactylum genome reveals the evolutionary history of diatom genomes.</title>
        <authorList>
            <person name="Bowler C."/>
            <person name="Allen A.E."/>
            <person name="Badger J.H."/>
            <person name="Grimwood J."/>
            <person name="Jabbari K."/>
            <person name="Kuo A."/>
            <person name="Maheswari U."/>
            <person name="Martens C."/>
            <person name="Maumus F."/>
            <person name="Otillar R.P."/>
            <person name="Rayko E."/>
            <person name="Salamov A."/>
            <person name="Vandepoele K."/>
            <person name="Beszteri B."/>
            <person name="Gruber A."/>
            <person name="Heijde M."/>
            <person name="Katinka M."/>
            <person name="Mock T."/>
            <person name="Valentin K."/>
            <person name="Verret F."/>
            <person name="Berges J.A."/>
            <person name="Brownlee C."/>
            <person name="Cadoret J.P."/>
            <person name="Chiovitti A."/>
            <person name="Choi C.J."/>
            <person name="Coesel S."/>
            <person name="De Martino A."/>
            <person name="Detter J.C."/>
            <person name="Durkin C."/>
            <person name="Falciatore A."/>
            <person name="Fournet J."/>
            <person name="Haruta M."/>
            <person name="Huysman M.J."/>
            <person name="Jenkins B.D."/>
            <person name="Jiroutova K."/>
            <person name="Jorgensen R.E."/>
            <person name="Joubert Y."/>
            <person name="Kaplan A."/>
            <person name="Kroger N."/>
            <person name="Kroth P.G."/>
            <person name="La Roche J."/>
            <person name="Lindquist E."/>
            <person name="Lommer M."/>
            <person name="Martin-Jezequel V."/>
            <person name="Lopez P.J."/>
            <person name="Lucas S."/>
            <person name="Mangogna M."/>
            <person name="McGinnis K."/>
            <person name="Medlin L.K."/>
            <person name="Montsant A."/>
            <person name="Oudot-Le Secq M.P."/>
            <person name="Napoli C."/>
            <person name="Obornik M."/>
            <person name="Parker M.S."/>
            <person name="Petit J.L."/>
            <person name="Porcel B.M."/>
            <person name="Poulsen N."/>
            <person name="Robison M."/>
            <person name="Rychlewski L."/>
            <person name="Rynearson T.A."/>
            <person name="Schmutz J."/>
            <person name="Shapiro H."/>
            <person name="Siaut M."/>
            <person name="Stanley M."/>
            <person name="Sussman M.R."/>
            <person name="Taylor A.R."/>
            <person name="Vardi A."/>
            <person name="von Dassow P."/>
            <person name="Vyverman W."/>
            <person name="Willis A."/>
            <person name="Wyrwicz L.S."/>
            <person name="Rokhsar D.S."/>
            <person name="Weissenbach J."/>
            <person name="Armbrust E.V."/>
            <person name="Green B.R."/>
            <person name="Van de Peer Y."/>
            <person name="Grigoriev I.V."/>
        </authorList>
    </citation>
    <scope>NUCLEOTIDE SEQUENCE [LARGE SCALE GENOMIC DNA]</scope>
    <source>
        <strain evidence="3 4">CCAP 1055/1</strain>
    </source>
</reference>
<dbReference type="InterPro" id="IPR016040">
    <property type="entry name" value="NAD(P)-bd_dom"/>
</dbReference>
<dbReference type="PaxDb" id="2850-Phatr18769"/>
<dbReference type="SUPFAM" id="SSF51735">
    <property type="entry name" value="NAD(P)-binding Rossmann-fold domains"/>
    <property type="match status" value="1"/>
</dbReference>
<evidence type="ECO:0000313" key="4">
    <source>
        <dbReference type="Proteomes" id="UP000000759"/>
    </source>
</evidence>
<evidence type="ECO:0000259" key="2">
    <source>
        <dbReference type="Pfam" id="PF13460"/>
    </source>
</evidence>